<evidence type="ECO:0000256" key="4">
    <source>
        <dbReference type="ARBA" id="ARBA00041867"/>
    </source>
</evidence>
<evidence type="ECO:0000256" key="2">
    <source>
        <dbReference type="ARBA" id="ARBA00022679"/>
    </source>
</evidence>
<dbReference type="Proteomes" id="UP000000305">
    <property type="component" value="Unassembled WGS sequence"/>
</dbReference>
<dbReference type="HOGENOM" id="CLU_074455_2_0_1"/>
<dbReference type="GO" id="GO:1904736">
    <property type="term" value="P:negative regulation of fatty acid beta-oxidation using acyl-CoA dehydrogenase"/>
    <property type="evidence" value="ECO:0000318"/>
    <property type="project" value="GO_Central"/>
</dbReference>
<keyword evidence="7" id="KW-1185">Reference proteome</keyword>
<keyword evidence="2" id="KW-0808">Transferase</keyword>
<dbReference type="GO" id="GO:0016279">
    <property type="term" value="F:protein-lysine N-methyltransferase activity"/>
    <property type="evidence" value="ECO:0000318"/>
    <property type="project" value="GO_Central"/>
</dbReference>
<dbReference type="PhylomeDB" id="E9HBZ1"/>
<keyword evidence="1" id="KW-0489">Methyltransferase</keyword>
<dbReference type="AlphaFoldDB" id="E9HBZ1"/>
<protein>
    <recommendedName>
        <fullName evidence="5">ETFB lysine methyltransferase</fullName>
    </recommendedName>
    <alternativeName>
        <fullName evidence="4">Protein N-lysine methyltransferase METTL20</fullName>
    </alternativeName>
</protein>
<comment type="similarity">
    <text evidence="3">Belongs to the methyltransferase superfamily. ETFBKMT family.</text>
</comment>
<dbReference type="Pfam" id="PF06325">
    <property type="entry name" value="PrmA"/>
    <property type="match status" value="1"/>
</dbReference>
<evidence type="ECO:0000256" key="5">
    <source>
        <dbReference type="ARBA" id="ARBA00042266"/>
    </source>
</evidence>
<dbReference type="GO" id="GO:0005759">
    <property type="term" value="C:mitochondrial matrix"/>
    <property type="evidence" value="ECO:0000318"/>
    <property type="project" value="GO_Central"/>
</dbReference>
<dbReference type="EMBL" id="GL732618">
    <property type="protein sequence ID" value="EFX70673.1"/>
    <property type="molecule type" value="Genomic_DNA"/>
</dbReference>
<evidence type="ECO:0000313" key="6">
    <source>
        <dbReference type="EMBL" id="EFX70673.1"/>
    </source>
</evidence>
<name>E9HBZ1_DAPPU</name>
<dbReference type="InParanoid" id="E9HBZ1"/>
<sequence>MCSLKSQALLFHRIGISLLKRNASSLKTSHSKYWELIESYTVTSQKHLTPEIKLKLITQECQAWNQPVEQNSPHPLGEPFWAFYWPGGQALSRYILDNHLIAKGKRVLDFGCGSGALSIAALKSGAKFSVANDIDTMAIAASQLNAQINAVELNVCEDNLIGSDCADFDLILVGDMLYDSALSDVIAAWLMKLRLAGKVILVGDPGRGPVGNSTLFANSLCHLAKYELDSFTKKDNYGFLQSHVFTLL</sequence>
<dbReference type="STRING" id="6669.E9HBZ1"/>
<dbReference type="OMA" id="WAYPWAG"/>
<dbReference type="InterPro" id="IPR050078">
    <property type="entry name" value="Ribosomal_L11_MeTrfase_PrmA"/>
</dbReference>
<evidence type="ECO:0000313" key="7">
    <source>
        <dbReference type="Proteomes" id="UP000000305"/>
    </source>
</evidence>
<evidence type="ECO:0000256" key="1">
    <source>
        <dbReference type="ARBA" id="ARBA00022603"/>
    </source>
</evidence>
<dbReference type="PANTHER" id="PTHR43648">
    <property type="entry name" value="ELECTRON TRANSFER FLAVOPROTEIN BETA SUBUNIT LYSINE METHYLTRANSFERASE"/>
    <property type="match status" value="1"/>
</dbReference>
<dbReference type="Gene3D" id="3.40.50.150">
    <property type="entry name" value="Vaccinia Virus protein VP39"/>
    <property type="match status" value="1"/>
</dbReference>
<dbReference type="GO" id="GO:0032259">
    <property type="term" value="P:methylation"/>
    <property type="evidence" value="ECO:0007669"/>
    <property type="project" value="UniProtKB-KW"/>
</dbReference>
<organism evidence="6 7">
    <name type="scientific">Daphnia pulex</name>
    <name type="common">Water flea</name>
    <dbReference type="NCBI Taxonomy" id="6669"/>
    <lineage>
        <taxon>Eukaryota</taxon>
        <taxon>Metazoa</taxon>
        <taxon>Ecdysozoa</taxon>
        <taxon>Arthropoda</taxon>
        <taxon>Crustacea</taxon>
        <taxon>Branchiopoda</taxon>
        <taxon>Diplostraca</taxon>
        <taxon>Cladocera</taxon>
        <taxon>Anomopoda</taxon>
        <taxon>Daphniidae</taxon>
        <taxon>Daphnia</taxon>
    </lineage>
</organism>
<dbReference type="eggNOG" id="ENOG502QUSY">
    <property type="taxonomic scope" value="Eukaryota"/>
</dbReference>
<reference evidence="6 7" key="1">
    <citation type="journal article" date="2011" name="Science">
        <title>The ecoresponsive genome of Daphnia pulex.</title>
        <authorList>
            <person name="Colbourne J.K."/>
            <person name="Pfrender M.E."/>
            <person name="Gilbert D."/>
            <person name="Thomas W.K."/>
            <person name="Tucker A."/>
            <person name="Oakley T.H."/>
            <person name="Tokishita S."/>
            <person name="Aerts A."/>
            <person name="Arnold G.J."/>
            <person name="Basu M.K."/>
            <person name="Bauer D.J."/>
            <person name="Caceres C.E."/>
            <person name="Carmel L."/>
            <person name="Casola C."/>
            <person name="Choi J.H."/>
            <person name="Detter J.C."/>
            <person name="Dong Q."/>
            <person name="Dusheyko S."/>
            <person name="Eads B.D."/>
            <person name="Frohlich T."/>
            <person name="Geiler-Samerotte K.A."/>
            <person name="Gerlach D."/>
            <person name="Hatcher P."/>
            <person name="Jogdeo S."/>
            <person name="Krijgsveld J."/>
            <person name="Kriventseva E.V."/>
            <person name="Kultz D."/>
            <person name="Laforsch C."/>
            <person name="Lindquist E."/>
            <person name="Lopez J."/>
            <person name="Manak J.R."/>
            <person name="Muller J."/>
            <person name="Pangilinan J."/>
            <person name="Patwardhan R.P."/>
            <person name="Pitluck S."/>
            <person name="Pritham E.J."/>
            <person name="Rechtsteiner A."/>
            <person name="Rho M."/>
            <person name="Rogozin I.B."/>
            <person name="Sakarya O."/>
            <person name="Salamov A."/>
            <person name="Schaack S."/>
            <person name="Shapiro H."/>
            <person name="Shiga Y."/>
            <person name="Skalitzky C."/>
            <person name="Smith Z."/>
            <person name="Souvorov A."/>
            <person name="Sung W."/>
            <person name="Tang Z."/>
            <person name="Tsuchiya D."/>
            <person name="Tu H."/>
            <person name="Vos H."/>
            <person name="Wang M."/>
            <person name="Wolf Y.I."/>
            <person name="Yamagata H."/>
            <person name="Yamada T."/>
            <person name="Ye Y."/>
            <person name="Shaw J.R."/>
            <person name="Andrews J."/>
            <person name="Crease T.J."/>
            <person name="Tang H."/>
            <person name="Lucas S.M."/>
            <person name="Robertson H.M."/>
            <person name="Bork P."/>
            <person name="Koonin E.V."/>
            <person name="Zdobnov E.M."/>
            <person name="Grigoriev I.V."/>
            <person name="Lynch M."/>
            <person name="Boore J.L."/>
        </authorList>
    </citation>
    <scope>NUCLEOTIDE SEQUENCE [LARGE SCALE GENOMIC DNA]</scope>
</reference>
<accession>E9HBZ1</accession>
<evidence type="ECO:0000256" key="3">
    <source>
        <dbReference type="ARBA" id="ARBA00037932"/>
    </source>
</evidence>
<dbReference type="KEGG" id="dpx:DAPPUDRAFT_60967"/>
<gene>
    <name evidence="6" type="ORF">DAPPUDRAFT_60967</name>
</gene>
<dbReference type="SUPFAM" id="SSF53335">
    <property type="entry name" value="S-adenosyl-L-methionine-dependent methyltransferases"/>
    <property type="match status" value="1"/>
</dbReference>
<dbReference type="PANTHER" id="PTHR43648:SF1">
    <property type="entry name" value="ELECTRON TRANSFER FLAVOPROTEIN BETA SUBUNIT LYSINE METHYLTRANSFERASE"/>
    <property type="match status" value="1"/>
</dbReference>
<proteinExistence type="inferred from homology"/>
<dbReference type="CDD" id="cd02440">
    <property type="entry name" value="AdoMet_MTases"/>
    <property type="match status" value="1"/>
</dbReference>
<dbReference type="InterPro" id="IPR029063">
    <property type="entry name" value="SAM-dependent_MTases_sf"/>
</dbReference>
<dbReference type="OrthoDB" id="194386at2759"/>